<evidence type="ECO:0000256" key="6">
    <source>
        <dbReference type="ARBA" id="ARBA00022723"/>
    </source>
</evidence>
<name>A0A841TX87_9BACL</name>
<protein>
    <recommendedName>
        <fullName evidence="4 10">Phosphate propanoyltransferase</fullName>
        <ecNumber evidence="3 10">2.3.1.222</ecNumber>
    </recommendedName>
</protein>
<dbReference type="GO" id="GO:0016747">
    <property type="term" value="F:acyltransferase activity, transferring groups other than amino-acyl groups"/>
    <property type="evidence" value="ECO:0007669"/>
    <property type="project" value="InterPro"/>
</dbReference>
<comment type="function">
    <text evidence="10">Involved in 1,2-propanediol (1,2-PD) degradation by catalyzing the conversion of propanoyl-CoA to propanoyl-phosphate.</text>
</comment>
<comment type="catalytic activity">
    <reaction evidence="9 10">
        <text>propanoyl-CoA + phosphate = propanoyl phosphate + CoA</text>
        <dbReference type="Rhea" id="RHEA:28046"/>
        <dbReference type="ChEBI" id="CHEBI:43474"/>
        <dbReference type="ChEBI" id="CHEBI:57287"/>
        <dbReference type="ChEBI" id="CHEBI:57392"/>
        <dbReference type="ChEBI" id="CHEBI:58933"/>
        <dbReference type="EC" id="2.3.1.222"/>
    </reaction>
</comment>
<dbReference type="GO" id="GO:0046872">
    <property type="term" value="F:metal ion binding"/>
    <property type="evidence" value="ECO:0007669"/>
    <property type="project" value="UniProtKB-KW"/>
</dbReference>
<gene>
    <name evidence="11" type="ORF">H7B90_02460</name>
</gene>
<evidence type="ECO:0000256" key="8">
    <source>
        <dbReference type="ARBA" id="ARBA00023315"/>
    </source>
</evidence>
<dbReference type="PIRSF" id="PIRSF010130">
    <property type="entry name" value="PduL"/>
    <property type="match status" value="1"/>
</dbReference>
<dbReference type="PANTHER" id="PTHR39453:SF1">
    <property type="entry name" value="PHOSPHATE PROPANOYLTRANSFERASE"/>
    <property type="match status" value="1"/>
</dbReference>
<keyword evidence="6" id="KW-0479">Metal-binding</keyword>
<dbReference type="Pfam" id="PF06130">
    <property type="entry name" value="PTAC"/>
    <property type="match status" value="1"/>
</dbReference>
<evidence type="ECO:0000256" key="7">
    <source>
        <dbReference type="ARBA" id="ARBA00022833"/>
    </source>
</evidence>
<dbReference type="AlphaFoldDB" id="A0A841TX87"/>
<evidence type="ECO:0000256" key="3">
    <source>
        <dbReference type="ARBA" id="ARBA00012206"/>
    </source>
</evidence>
<sequence length="192" mass="20358">MSEIREVPVGVSARHIHLTQEHIEILFGAGAGLTVLKPLSQPGQFAANETVAVHGPKGSFAKVRILGPARKATQLEVSRTDAFSLGLNPPVRESGKIDGTPGIRIVGPAGEVTVEQGVIVAARHIHFHTSDAERWGIRDKQLLKVRVGGERGVVFENVIARVSDQFALDMHIDTDEGNAAGVATGDKGEIVG</sequence>
<dbReference type="InterPro" id="IPR008300">
    <property type="entry name" value="PTAC"/>
</dbReference>
<comment type="caution">
    <text evidence="11">The sequence shown here is derived from an EMBL/GenBank/DDBJ whole genome shotgun (WGS) entry which is preliminary data.</text>
</comment>
<comment type="cofactor">
    <cofactor evidence="1">
        <name>Zn(2+)</name>
        <dbReference type="ChEBI" id="CHEBI:29105"/>
    </cofactor>
</comment>
<dbReference type="EMBL" id="JACJVR010000005">
    <property type="protein sequence ID" value="MBB6690254.1"/>
    <property type="molecule type" value="Genomic_DNA"/>
</dbReference>
<evidence type="ECO:0000313" key="11">
    <source>
        <dbReference type="EMBL" id="MBB6690254.1"/>
    </source>
</evidence>
<evidence type="ECO:0000256" key="1">
    <source>
        <dbReference type="ARBA" id="ARBA00001947"/>
    </source>
</evidence>
<evidence type="ECO:0000256" key="9">
    <source>
        <dbReference type="ARBA" id="ARBA00047589"/>
    </source>
</evidence>
<comment type="pathway">
    <text evidence="10">Polyol metabolism; 1,2-propanediol degradation.</text>
</comment>
<keyword evidence="12" id="KW-1185">Reference proteome</keyword>
<evidence type="ECO:0000256" key="10">
    <source>
        <dbReference type="PIRNR" id="PIRNR010130"/>
    </source>
</evidence>
<evidence type="ECO:0000256" key="2">
    <source>
        <dbReference type="ARBA" id="ARBA00007342"/>
    </source>
</evidence>
<dbReference type="PANTHER" id="PTHR39453">
    <property type="entry name" value="PHOSPHATE PROPANOYLTRANSFERASE"/>
    <property type="match status" value="1"/>
</dbReference>
<dbReference type="NCBIfam" id="NF011652">
    <property type="entry name" value="PRK15070.1"/>
    <property type="match status" value="1"/>
</dbReference>
<dbReference type="Proteomes" id="UP000553776">
    <property type="component" value="Unassembled WGS sequence"/>
</dbReference>
<reference evidence="11 12" key="1">
    <citation type="submission" date="2020-08" db="EMBL/GenBank/DDBJ databases">
        <title>Cohnella phylogeny.</title>
        <authorList>
            <person name="Dunlap C."/>
        </authorList>
    </citation>
    <scope>NUCLEOTIDE SEQUENCE [LARGE SCALE GENOMIC DNA]</scope>
    <source>
        <strain evidence="11 12">DSM 25239</strain>
    </source>
</reference>
<organism evidence="11 12">
    <name type="scientific">Cohnella xylanilytica</name>
    <dbReference type="NCBI Taxonomy" id="557555"/>
    <lineage>
        <taxon>Bacteria</taxon>
        <taxon>Bacillati</taxon>
        <taxon>Bacillota</taxon>
        <taxon>Bacilli</taxon>
        <taxon>Bacillales</taxon>
        <taxon>Paenibacillaceae</taxon>
        <taxon>Cohnella</taxon>
    </lineage>
</organism>
<evidence type="ECO:0000256" key="4">
    <source>
        <dbReference type="ARBA" id="ARBA00020837"/>
    </source>
</evidence>
<dbReference type="EC" id="2.3.1.222" evidence="3 10"/>
<comment type="similarity">
    <text evidence="2 10">Belongs to the PduL family.</text>
</comment>
<keyword evidence="7" id="KW-0862">Zinc</keyword>
<keyword evidence="8 10" id="KW-0012">Acyltransferase</keyword>
<dbReference type="UniPathway" id="UPA00621"/>
<proteinExistence type="inferred from homology"/>
<dbReference type="RefSeq" id="WP_185134276.1">
    <property type="nucleotide sequence ID" value="NZ_BORM01000005.1"/>
</dbReference>
<accession>A0A841TX87</accession>
<keyword evidence="5 10" id="KW-0808">Transferase</keyword>
<evidence type="ECO:0000256" key="5">
    <source>
        <dbReference type="ARBA" id="ARBA00022679"/>
    </source>
</evidence>
<evidence type="ECO:0000313" key="12">
    <source>
        <dbReference type="Proteomes" id="UP000553776"/>
    </source>
</evidence>
<dbReference type="GO" id="GO:0051144">
    <property type="term" value="P:1,2-propanediol catabolic process"/>
    <property type="evidence" value="ECO:0007669"/>
    <property type="project" value="UniProtKB-UniPathway"/>
</dbReference>